<dbReference type="Gene3D" id="3.20.20.70">
    <property type="entry name" value="Aldolase class I"/>
    <property type="match status" value="1"/>
</dbReference>
<dbReference type="Pfam" id="PF01070">
    <property type="entry name" value="FMN_dh"/>
    <property type="match status" value="1"/>
</dbReference>
<comment type="cofactor">
    <cofactor evidence="1">
        <name>FMN</name>
        <dbReference type="ChEBI" id="CHEBI:58210"/>
    </cofactor>
</comment>
<evidence type="ECO:0000259" key="5">
    <source>
        <dbReference type="PROSITE" id="PS51349"/>
    </source>
</evidence>
<dbReference type="PIRSF" id="PIRSF000138">
    <property type="entry name" value="Al-hdrx_acd_dh"/>
    <property type="match status" value="1"/>
</dbReference>
<feature type="domain" description="FMN hydroxy acid dehydrogenase" evidence="5">
    <location>
        <begin position="6"/>
        <end position="393"/>
    </location>
</feature>
<dbReference type="PANTHER" id="PTHR10578">
    <property type="entry name" value="S -2-HYDROXY-ACID OXIDASE-RELATED"/>
    <property type="match status" value="1"/>
</dbReference>
<dbReference type="InterPro" id="IPR013785">
    <property type="entry name" value="Aldolase_TIM"/>
</dbReference>
<organism evidence="6 7">
    <name type="scientific">Zasmidium cellare</name>
    <name type="common">Wine cellar mold</name>
    <name type="synonym">Racodium cellare</name>
    <dbReference type="NCBI Taxonomy" id="395010"/>
    <lineage>
        <taxon>Eukaryota</taxon>
        <taxon>Fungi</taxon>
        <taxon>Dikarya</taxon>
        <taxon>Ascomycota</taxon>
        <taxon>Pezizomycotina</taxon>
        <taxon>Dothideomycetes</taxon>
        <taxon>Dothideomycetidae</taxon>
        <taxon>Mycosphaerellales</taxon>
        <taxon>Mycosphaerellaceae</taxon>
        <taxon>Zasmidium</taxon>
    </lineage>
</organism>
<evidence type="ECO:0000256" key="1">
    <source>
        <dbReference type="ARBA" id="ARBA00001917"/>
    </source>
</evidence>
<reference evidence="6 7" key="1">
    <citation type="journal article" date="2023" name="G3 (Bethesda)">
        <title>A chromosome-level genome assembly of Zasmidium syzygii isolated from banana leaves.</title>
        <authorList>
            <person name="van Westerhoven A.C."/>
            <person name="Mehrabi R."/>
            <person name="Talebi R."/>
            <person name="Steentjes M.B.F."/>
            <person name="Corcolon B."/>
            <person name="Chong P.A."/>
            <person name="Kema G.H.J."/>
            <person name="Seidl M.F."/>
        </authorList>
    </citation>
    <scope>NUCLEOTIDE SEQUENCE [LARGE SCALE GENOMIC DNA]</scope>
    <source>
        <strain evidence="6 7">P124</strain>
    </source>
</reference>
<sequence length="400" mass="43773">MATSNEHDLKCLTIEELERHAHDLMDKQTRDYYNEGADSGSTLRENISAYQKYRIRPRVLRDVSAIDTSVNIFGHKNSVPLGVAPTAMQCLAHSDGEIGTANACKKAGIVMGLSSFATKSLEDVAEASEDNPNVLQLYLFEDKEHSRKLIQRAKKAGFKAVFLTVDTPFLGRRNLEIRNQFKLPPHFKVANFAEDSTGPSEDTDGRPPLKRQSSQAGHHDGEKWVSPSGPVTFHSHAANPTLTWEKDIDWLKKECQPEMQVWVKGIATGDDAILALHHGVDGIVVSNHGGRQLNGALATLDALPEIVAAVGCKIPIHVDGGIRHGTDVFKALALGADFVWIGRPVLWGLAYKGQAGVELALKLISDEIRLCMALAGTVKVSDITKEYLVKIDKSGFVSRL</sequence>
<evidence type="ECO:0000313" key="7">
    <source>
        <dbReference type="Proteomes" id="UP001305779"/>
    </source>
</evidence>
<keyword evidence="2" id="KW-0560">Oxidoreductase</keyword>
<dbReference type="InterPro" id="IPR008259">
    <property type="entry name" value="FMN_hydac_DH_AS"/>
</dbReference>
<comment type="caution">
    <text evidence="6">The sequence shown here is derived from an EMBL/GenBank/DDBJ whole genome shotgun (WGS) entry which is preliminary data.</text>
</comment>
<gene>
    <name evidence="6" type="ORF">PRZ48_001334</name>
</gene>
<dbReference type="CDD" id="cd02809">
    <property type="entry name" value="alpha_hydroxyacid_oxid_FMN"/>
    <property type="match status" value="1"/>
</dbReference>
<evidence type="ECO:0000256" key="3">
    <source>
        <dbReference type="ARBA" id="ARBA00024042"/>
    </source>
</evidence>
<dbReference type="InterPro" id="IPR012133">
    <property type="entry name" value="Alpha-hydoxy_acid_DH_FMN"/>
</dbReference>
<dbReference type="InterPro" id="IPR037396">
    <property type="entry name" value="FMN_HAD"/>
</dbReference>
<evidence type="ECO:0000256" key="4">
    <source>
        <dbReference type="SAM" id="MobiDB-lite"/>
    </source>
</evidence>
<dbReference type="PROSITE" id="PS51349">
    <property type="entry name" value="FMN_HYDROXY_ACID_DH_2"/>
    <property type="match status" value="1"/>
</dbReference>
<dbReference type="PANTHER" id="PTHR10578:SF149">
    <property type="entry name" value="2-HYDROXYACID OXIDASE 2"/>
    <property type="match status" value="1"/>
</dbReference>
<dbReference type="InterPro" id="IPR000262">
    <property type="entry name" value="FMN-dep_DH"/>
</dbReference>
<comment type="similarity">
    <text evidence="3">Belongs to the FMN-dependent alpha-hydroxy acid dehydrogenase family.</text>
</comment>
<name>A0ABR0F1Y4_ZASCE</name>
<keyword evidence="7" id="KW-1185">Reference proteome</keyword>
<accession>A0ABR0F1Y4</accession>
<dbReference type="Proteomes" id="UP001305779">
    <property type="component" value="Unassembled WGS sequence"/>
</dbReference>
<protein>
    <recommendedName>
        <fullName evidence="5">FMN hydroxy acid dehydrogenase domain-containing protein</fullName>
    </recommendedName>
</protein>
<evidence type="ECO:0000256" key="2">
    <source>
        <dbReference type="ARBA" id="ARBA00023002"/>
    </source>
</evidence>
<dbReference type="PROSITE" id="PS00557">
    <property type="entry name" value="FMN_HYDROXY_ACID_DH_1"/>
    <property type="match status" value="1"/>
</dbReference>
<proteinExistence type="inferred from homology"/>
<feature type="region of interest" description="Disordered" evidence="4">
    <location>
        <begin position="192"/>
        <end position="232"/>
    </location>
</feature>
<dbReference type="SUPFAM" id="SSF51395">
    <property type="entry name" value="FMN-linked oxidoreductases"/>
    <property type="match status" value="1"/>
</dbReference>
<evidence type="ECO:0000313" key="6">
    <source>
        <dbReference type="EMBL" id="KAK4507599.1"/>
    </source>
</evidence>
<dbReference type="EMBL" id="JAXOVC010000001">
    <property type="protein sequence ID" value="KAK4507599.1"/>
    <property type="molecule type" value="Genomic_DNA"/>
</dbReference>